<keyword evidence="7" id="KW-0949">S-adenosyl-L-methionine</keyword>
<keyword evidence="5" id="KW-0489">Methyltransferase</keyword>
<dbReference type="InterPro" id="IPR036047">
    <property type="entry name" value="F-box-like_dom_sf"/>
</dbReference>
<evidence type="ECO:0000256" key="5">
    <source>
        <dbReference type="ARBA" id="ARBA00022603"/>
    </source>
</evidence>
<dbReference type="Gene3D" id="3.40.50.150">
    <property type="entry name" value="Vaccinia Virus protein VP39"/>
    <property type="match status" value="1"/>
</dbReference>
<dbReference type="EMBL" id="JALJOR010000007">
    <property type="protein sequence ID" value="KAK9814163.1"/>
    <property type="molecule type" value="Genomic_DNA"/>
</dbReference>
<dbReference type="InterPro" id="IPR015947">
    <property type="entry name" value="PUA-like_sf"/>
</dbReference>
<dbReference type="Gene3D" id="3.90.530.10">
    <property type="entry name" value="XPA C-terminal domain"/>
    <property type="match status" value="1"/>
</dbReference>
<comment type="caution">
    <text evidence="14">The sequence shown here is derived from an EMBL/GenBank/DDBJ whole genome shotgun (WGS) entry which is preliminary data.</text>
</comment>
<dbReference type="GO" id="GO:0003723">
    <property type="term" value="F:RNA binding"/>
    <property type="evidence" value="ECO:0007669"/>
    <property type="project" value="UniProtKB-KW"/>
</dbReference>
<dbReference type="InterPro" id="IPR019614">
    <property type="entry name" value="SAM-dep_methyl-trfase"/>
</dbReference>
<feature type="region of interest" description="Disordered" evidence="12">
    <location>
        <begin position="413"/>
        <end position="434"/>
    </location>
</feature>
<keyword evidence="9" id="KW-0694">RNA-binding</keyword>
<dbReference type="Proteomes" id="UP001489004">
    <property type="component" value="Unassembled WGS sequence"/>
</dbReference>
<reference evidence="14 15" key="1">
    <citation type="journal article" date="2024" name="Nat. Commun.">
        <title>Phylogenomics reveals the evolutionary origins of lichenization in chlorophyte algae.</title>
        <authorList>
            <person name="Puginier C."/>
            <person name="Libourel C."/>
            <person name="Otte J."/>
            <person name="Skaloud P."/>
            <person name="Haon M."/>
            <person name="Grisel S."/>
            <person name="Petersen M."/>
            <person name="Berrin J.G."/>
            <person name="Delaux P.M."/>
            <person name="Dal Grande F."/>
            <person name="Keller J."/>
        </authorList>
    </citation>
    <scope>NUCLEOTIDE SEQUENCE [LARGE SCALE GENOMIC DNA]</scope>
    <source>
        <strain evidence="14 15">SAG 2043</strain>
    </source>
</reference>
<evidence type="ECO:0000313" key="14">
    <source>
        <dbReference type="EMBL" id="KAK9814163.1"/>
    </source>
</evidence>
<dbReference type="SUPFAM" id="SSF46955">
    <property type="entry name" value="Putative DNA-binding domain"/>
    <property type="match status" value="1"/>
</dbReference>
<dbReference type="CDD" id="cd21153">
    <property type="entry name" value="PUA_RlmI"/>
    <property type="match status" value="1"/>
</dbReference>
<dbReference type="InterPro" id="IPR009061">
    <property type="entry name" value="DNA-bd_dom_put_sf"/>
</dbReference>
<dbReference type="AlphaFoldDB" id="A0AAW1Q123"/>
<dbReference type="GO" id="GO:0008168">
    <property type="term" value="F:methyltransferase activity"/>
    <property type="evidence" value="ECO:0007669"/>
    <property type="project" value="UniProtKB-KW"/>
</dbReference>
<sequence>MMRELTHEGLATAPQVCRVWRDVIASDDRLWQHHYGKHNWPHPFYNKQQLYTSWKDAYIHQTGRSCYDCLTWTQRTTLGFAPLKLRFCQKCRQGYESSNPTQRLLSASEAQYRFRLKAAHLQEVPHALDANPINPQFDAMRLYRRPDVFRRAVEVHGSVDAVCAQMRRRLDDPSSRHNLERSSRKEARRRSDLTNLQAVKVRDRQTDSNWHLRQQNEQPQARQQEPRPTAIQAAVERLGGKFARVVIKRGKANVFKAGHPLVYSGAIDRVVGRAPAAGDVVVVTDGADTAIAWGVYNPVSMFRVRIMQVESEVARDPTFALDLLGLVKHRIGQAKDLRRALGLVGSSDAYRLVNSEGDRLSGIIVEYLRGSLVVASSAAWVERYRAEITHALEAATQSRVSRWQAAVDMLKEEGVEQSSSDGESEASASDTEAEEMHALAEGGVHFLMSGKGQKTGFYADQRESRQLIRSLAKGKRVLDLCCYTGGFAMCAAVGGASHVTGVDSSAKAISLAQAAAYREDLNALKPEACQFVQADIVAFMQQAKADGQQWDIVVLDPPKLAPNRKALRRATTHYRKLNTLAMQLTQPGGLLMTCSCSGAMTQSGEFVPMLQAAAAQAGRAITLLRSAGAASDHTLDPAFPEGHYLTNVLLRVL</sequence>
<comment type="subcellular location">
    <subcellularLocation>
        <location evidence="2">Cytoplasm</location>
    </subcellularLocation>
    <subcellularLocation>
        <location evidence="1">Nucleus</location>
    </subcellularLocation>
</comment>
<evidence type="ECO:0000256" key="4">
    <source>
        <dbReference type="ARBA" id="ARBA00022552"/>
    </source>
</evidence>
<proteinExistence type="inferred from homology"/>
<protein>
    <recommendedName>
        <fullName evidence="13">PUA domain-containing protein</fullName>
    </recommendedName>
</protein>
<dbReference type="SMART" id="SM00359">
    <property type="entry name" value="PUA"/>
    <property type="match status" value="1"/>
</dbReference>
<keyword evidence="8" id="KW-0862">Zinc</keyword>
<dbReference type="InterPro" id="IPR036974">
    <property type="entry name" value="PUA_sf"/>
</dbReference>
<dbReference type="GO" id="GO:0005737">
    <property type="term" value="C:cytoplasm"/>
    <property type="evidence" value="ECO:0007669"/>
    <property type="project" value="UniProtKB-SubCell"/>
</dbReference>
<evidence type="ECO:0000313" key="15">
    <source>
        <dbReference type="Proteomes" id="UP001489004"/>
    </source>
</evidence>
<keyword evidence="3" id="KW-0963">Cytoplasm</keyword>
<dbReference type="InterPro" id="IPR037129">
    <property type="entry name" value="XPA_sf"/>
</dbReference>
<dbReference type="PANTHER" id="PTHR42873:SF1">
    <property type="entry name" value="S-ADENOSYLMETHIONINE-DEPENDENT METHYLTRANSFERASE DOMAIN-CONTAINING PROTEIN"/>
    <property type="match status" value="1"/>
</dbReference>
<keyword evidence="6" id="KW-0808">Transferase</keyword>
<accession>A0AAW1Q123</accession>
<keyword evidence="4" id="KW-0698">rRNA processing</keyword>
<feature type="domain" description="PUA" evidence="13">
    <location>
        <begin position="243"/>
        <end position="329"/>
    </location>
</feature>
<feature type="compositionally biased region" description="Low complexity" evidence="12">
    <location>
        <begin position="416"/>
        <end position="430"/>
    </location>
</feature>
<evidence type="ECO:0000256" key="6">
    <source>
        <dbReference type="ARBA" id="ARBA00022679"/>
    </source>
</evidence>
<name>A0AAW1Q123_9CHLO</name>
<dbReference type="InterPro" id="IPR029063">
    <property type="entry name" value="SAM-dependent_MTases_sf"/>
</dbReference>
<organism evidence="14 15">
    <name type="scientific">[Myrmecia] bisecta</name>
    <dbReference type="NCBI Taxonomy" id="41462"/>
    <lineage>
        <taxon>Eukaryota</taxon>
        <taxon>Viridiplantae</taxon>
        <taxon>Chlorophyta</taxon>
        <taxon>core chlorophytes</taxon>
        <taxon>Trebouxiophyceae</taxon>
        <taxon>Trebouxiales</taxon>
        <taxon>Trebouxiaceae</taxon>
        <taxon>Myrmecia</taxon>
    </lineage>
</organism>
<dbReference type="GO" id="GO:0006364">
    <property type="term" value="P:rRNA processing"/>
    <property type="evidence" value="ECO:0007669"/>
    <property type="project" value="UniProtKB-KW"/>
</dbReference>
<dbReference type="CDD" id="cd02440">
    <property type="entry name" value="AdoMet_MTases"/>
    <property type="match status" value="1"/>
</dbReference>
<evidence type="ECO:0000256" key="2">
    <source>
        <dbReference type="ARBA" id="ARBA00004496"/>
    </source>
</evidence>
<dbReference type="SUPFAM" id="SSF88697">
    <property type="entry name" value="PUA domain-like"/>
    <property type="match status" value="1"/>
</dbReference>
<dbReference type="PANTHER" id="PTHR42873">
    <property type="entry name" value="RIBOSOMAL RNA LARGE SUBUNIT METHYLTRANSFERASE"/>
    <property type="match status" value="1"/>
</dbReference>
<feature type="compositionally biased region" description="Basic and acidic residues" evidence="12">
    <location>
        <begin position="170"/>
        <end position="192"/>
    </location>
</feature>
<evidence type="ECO:0000256" key="3">
    <source>
        <dbReference type="ARBA" id="ARBA00022490"/>
    </source>
</evidence>
<gene>
    <name evidence="14" type="ORF">WJX72_001460</name>
</gene>
<evidence type="ECO:0000256" key="10">
    <source>
        <dbReference type="ARBA" id="ARBA00023242"/>
    </source>
</evidence>
<evidence type="ECO:0000256" key="12">
    <source>
        <dbReference type="SAM" id="MobiDB-lite"/>
    </source>
</evidence>
<dbReference type="GO" id="GO:0005634">
    <property type="term" value="C:nucleus"/>
    <property type="evidence" value="ECO:0007669"/>
    <property type="project" value="UniProtKB-SubCell"/>
</dbReference>
<dbReference type="Pfam" id="PF10672">
    <property type="entry name" value="Methyltrans_SAM"/>
    <property type="match status" value="1"/>
</dbReference>
<dbReference type="Gene3D" id="3.30.750.80">
    <property type="entry name" value="RNA methyltransferase domain (HRMD) like"/>
    <property type="match status" value="1"/>
</dbReference>
<dbReference type="GO" id="GO:0032259">
    <property type="term" value="P:methylation"/>
    <property type="evidence" value="ECO:0007669"/>
    <property type="project" value="UniProtKB-KW"/>
</dbReference>
<evidence type="ECO:0000256" key="9">
    <source>
        <dbReference type="ARBA" id="ARBA00022884"/>
    </source>
</evidence>
<evidence type="ECO:0000259" key="13">
    <source>
        <dbReference type="SMART" id="SM00359"/>
    </source>
</evidence>
<keyword evidence="10" id="KW-0539">Nucleus</keyword>
<feature type="region of interest" description="Disordered" evidence="12">
    <location>
        <begin position="170"/>
        <end position="228"/>
    </location>
</feature>
<dbReference type="SUPFAM" id="SSF81383">
    <property type="entry name" value="F-box domain"/>
    <property type="match status" value="1"/>
</dbReference>
<evidence type="ECO:0000256" key="11">
    <source>
        <dbReference type="ARBA" id="ARBA00038091"/>
    </source>
</evidence>
<feature type="compositionally biased region" description="Low complexity" evidence="12">
    <location>
        <begin position="213"/>
        <end position="228"/>
    </location>
</feature>
<evidence type="ECO:0000256" key="8">
    <source>
        <dbReference type="ARBA" id="ARBA00022833"/>
    </source>
</evidence>
<evidence type="ECO:0000256" key="1">
    <source>
        <dbReference type="ARBA" id="ARBA00004123"/>
    </source>
</evidence>
<dbReference type="Gene3D" id="2.30.130.10">
    <property type="entry name" value="PUA domain"/>
    <property type="match status" value="1"/>
</dbReference>
<dbReference type="SUPFAM" id="SSF53335">
    <property type="entry name" value="S-adenosyl-L-methionine-dependent methyltransferases"/>
    <property type="match status" value="1"/>
</dbReference>
<dbReference type="CDD" id="cd11572">
    <property type="entry name" value="RlmI_M_like"/>
    <property type="match status" value="1"/>
</dbReference>
<dbReference type="Pfam" id="PF17785">
    <property type="entry name" value="PUA_3"/>
    <property type="match status" value="1"/>
</dbReference>
<dbReference type="InterPro" id="IPR041532">
    <property type="entry name" value="RlmI-like_PUA"/>
</dbReference>
<evidence type="ECO:0000256" key="7">
    <source>
        <dbReference type="ARBA" id="ARBA00022691"/>
    </source>
</evidence>
<dbReference type="CDD" id="cd21075">
    <property type="entry name" value="DBD_XPA-like"/>
    <property type="match status" value="1"/>
</dbReference>
<comment type="similarity">
    <text evidence="11">Belongs to the methyltransferase superfamily. RlmI family.</text>
</comment>
<dbReference type="InterPro" id="IPR002478">
    <property type="entry name" value="PUA"/>
</dbReference>
<dbReference type="PROSITE" id="PS50890">
    <property type="entry name" value="PUA"/>
    <property type="match status" value="1"/>
</dbReference>
<keyword evidence="15" id="KW-1185">Reference proteome</keyword>
<dbReference type="Gene3D" id="1.20.1280.50">
    <property type="match status" value="1"/>
</dbReference>